<evidence type="ECO:0000313" key="2">
    <source>
        <dbReference type="Proteomes" id="UP001299970"/>
    </source>
</evidence>
<accession>A0ABS9TQA8</accession>
<dbReference type="EMBL" id="JAKXMK010000036">
    <property type="protein sequence ID" value="MCH6170722.1"/>
    <property type="molecule type" value="Genomic_DNA"/>
</dbReference>
<reference evidence="1 2" key="1">
    <citation type="submission" date="2022-03" db="EMBL/GenBank/DDBJ databases">
        <title>Pseudonocardia alaer sp. nov., a novel actinomycete isolated from reed forest soil.</title>
        <authorList>
            <person name="Wang L."/>
        </authorList>
    </citation>
    <scope>NUCLEOTIDE SEQUENCE [LARGE SCALE GENOMIC DNA]</scope>
    <source>
        <strain evidence="1 2">Y-16303</strain>
    </source>
</reference>
<gene>
    <name evidence="1" type="ORF">MMF94_33885</name>
</gene>
<evidence type="ECO:0008006" key="3">
    <source>
        <dbReference type="Google" id="ProtNLM"/>
    </source>
</evidence>
<protein>
    <recommendedName>
        <fullName evidence="3">DDE superfamily endonuclease</fullName>
    </recommendedName>
</protein>
<dbReference type="Proteomes" id="UP001299970">
    <property type="component" value="Unassembled WGS sequence"/>
</dbReference>
<name>A0ABS9TQA8_9PSEU</name>
<organism evidence="1 2">
    <name type="scientific">Pseudonocardia alaniniphila</name>
    <dbReference type="NCBI Taxonomy" id="75291"/>
    <lineage>
        <taxon>Bacteria</taxon>
        <taxon>Bacillati</taxon>
        <taxon>Actinomycetota</taxon>
        <taxon>Actinomycetes</taxon>
        <taxon>Pseudonocardiales</taxon>
        <taxon>Pseudonocardiaceae</taxon>
        <taxon>Pseudonocardia</taxon>
    </lineage>
</organism>
<dbReference type="RefSeq" id="WP_241041530.1">
    <property type="nucleotide sequence ID" value="NZ_BAAAJF010000016.1"/>
</dbReference>
<sequence>MEYAGVTGQWAVSVARRVHRRGTGASPLIIEETWVGTDLALYLRYRVDAHKLGARFRLDLDPGTGTHPTDADHLASAVFEALPDEPQAEAFVDELGYHWWSTAVPHSGWTAAVRSLRIVTIC</sequence>
<keyword evidence="2" id="KW-1185">Reference proteome</keyword>
<proteinExistence type="predicted"/>
<evidence type="ECO:0000313" key="1">
    <source>
        <dbReference type="EMBL" id="MCH6170722.1"/>
    </source>
</evidence>
<comment type="caution">
    <text evidence="1">The sequence shown here is derived from an EMBL/GenBank/DDBJ whole genome shotgun (WGS) entry which is preliminary data.</text>
</comment>